<dbReference type="PANTHER" id="PTHR19134:SF553">
    <property type="entry name" value="TYROSINE-PROTEIN PHOSPHATASE 10D-RELATED"/>
    <property type="match status" value="1"/>
</dbReference>
<dbReference type="Proteomes" id="UP000001357">
    <property type="component" value="Unassembled WGS sequence"/>
</dbReference>
<accession>A9USL3</accession>
<gene>
    <name evidence="3" type="ORF">MONBRDRAFT_2085</name>
</gene>
<evidence type="ECO:0008006" key="5">
    <source>
        <dbReference type="Google" id="ProtNLM"/>
    </source>
</evidence>
<dbReference type="Pfam" id="PF00102">
    <property type="entry name" value="Y_phosphatase"/>
    <property type="match status" value="1"/>
</dbReference>
<feature type="non-terminal residue" evidence="3">
    <location>
        <position position="234"/>
    </location>
</feature>
<dbReference type="SMART" id="SM00194">
    <property type="entry name" value="PTPc"/>
    <property type="match status" value="1"/>
</dbReference>
<dbReference type="InterPro" id="IPR016130">
    <property type="entry name" value="Tyr_Pase_AS"/>
</dbReference>
<sequence length="234" mass="26941">NRYTNILPNPRTRVRLEDEYEPWTSVSTYINANYIAGYSSQPREYIAAMGPLDNTIEAFWRMVWMVKSPAIVMTTPMMEQGRVKCARYWPTVRYNEAKKVGDRIYGHISVAVCSGEQHPGYILTHIRLRKGKEEQLLRHYWFQNWPDHGVPSAEGAHQVIAMMQNVRAFCEEQRQGPPIVHCSAGIGRTGTFIAIDQAVRCLEETGEVDCLQIVANMRKHRGGMVQHPQQYEFI</sequence>
<dbReference type="RefSeq" id="XP_001743408.1">
    <property type="nucleotide sequence ID" value="XM_001743356.1"/>
</dbReference>
<evidence type="ECO:0000313" key="3">
    <source>
        <dbReference type="EMBL" id="EDQ92122.1"/>
    </source>
</evidence>
<dbReference type="AlphaFoldDB" id="A9USL3"/>
<evidence type="ECO:0000313" key="4">
    <source>
        <dbReference type="Proteomes" id="UP000001357"/>
    </source>
</evidence>
<dbReference type="InterPro" id="IPR000387">
    <property type="entry name" value="Tyr_Pase_dom"/>
</dbReference>
<keyword evidence="4" id="KW-1185">Reference proteome</keyword>
<dbReference type="CDD" id="cd00047">
    <property type="entry name" value="PTPc"/>
    <property type="match status" value="1"/>
</dbReference>
<dbReference type="GO" id="GO:0004725">
    <property type="term" value="F:protein tyrosine phosphatase activity"/>
    <property type="evidence" value="ECO:0000318"/>
    <property type="project" value="GO_Central"/>
</dbReference>
<dbReference type="GO" id="GO:0007165">
    <property type="term" value="P:signal transduction"/>
    <property type="evidence" value="ECO:0000318"/>
    <property type="project" value="GO_Central"/>
</dbReference>
<organism evidence="3 4">
    <name type="scientific">Monosiga brevicollis</name>
    <name type="common">Choanoflagellate</name>
    <dbReference type="NCBI Taxonomy" id="81824"/>
    <lineage>
        <taxon>Eukaryota</taxon>
        <taxon>Choanoflagellata</taxon>
        <taxon>Craspedida</taxon>
        <taxon>Salpingoecidae</taxon>
        <taxon>Monosiga</taxon>
    </lineage>
</organism>
<dbReference type="InterPro" id="IPR029021">
    <property type="entry name" value="Prot-tyrosine_phosphatase-like"/>
</dbReference>
<dbReference type="KEGG" id="mbr:MONBRDRAFT_2085"/>
<dbReference type="InParanoid" id="A9USL3"/>
<dbReference type="PANTHER" id="PTHR19134">
    <property type="entry name" value="RECEPTOR-TYPE TYROSINE-PROTEIN PHOSPHATASE"/>
    <property type="match status" value="1"/>
</dbReference>
<dbReference type="STRING" id="81824.A9USL3"/>
<dbReference type="PROSITE" id="PS50055">
    <property type="entry name" value="TYR_PHOSPHATASE_PTP"/>
    <property type="match status" value="1"/>
</dbReference>
<dbReference type="SMART" id="SM00404">
    <property type="entry name" value="PTPc_motif"/>
    <property type="match status" value="1"/>
</dbReference>
<dbReference type="SUPFAM" id="SSF52799">
    <property type="entry name" value="(Phosphotyrosine protein) phosphatases II"/>
    <property type="match status" value="1"/>
</dbReference>
<dbReference type="PRINTS" id="PR00700">
    <property type="entry name" value="PRTYPHPHTASE"/>
</dbReference>
<feature type="domain" description="Tyrosine-protein phosphatase" evidence="1">
    <location>
        <begin position="1"/>
        <end position="234"/>
    </location>
</feature>
<name>A9USL3_MONBE</name>
<dbReference type="eggNOG" id="KOG0789">
    <property type="taxonomic scope" value="Eukaryota"/>
</dbReference>
<feature type="domain" description="Tyrosine specific protein phosphatases" evidence="2">
    <location>
        <begin position="160"/>
        <end position="232"/>
    </location>
</feature>
<feature type="non-terminal residue" evidence="3">
    <location>
        <position position="1"/>
    </location>
</feature>
<dbReference type="Gene3D" id="3.90.190.10">
    <property type="entry name" value="Protein tyrosine phosphatase superfamily"/>
    <property type="match status" value="1"/>
</dbReference>
<protein>
    <recommendedName>
        <fullName evidence="5">Protein-tyrosine-phosphatase</fullName>
    </recommendedName>
</protein>
<dbReference type="InterPro" id="IPR003595">
    <property type="entry name" value="Tyr_Pase_cat"/>
</dbReference>
<proteinExistence type="predicted"/>
<dbReference type="FunCoup" id="A9USL3">
    <property type="interactions" value="233"/>
</dbReference>
<reference evidence="3 4" key="1">
    <citation type="journal article" date="2008" name="Nature">
        <title>The genome of the choanoflagellate Monosiga brevicollis and the origin of metazoans.</title>
        <authorList>
            <consortium name="JGI Sequencing"/>
            <person name="King N."/>
            <person name="Westbrook M.J."/>
            <person name="Young S.L."/>
            <person name="Kuo A."/>
            <person name="Abedin M."/>
            <person name="Chapman J."/>
            <person name="Fairclough S."/>
            <person name="Hellsten U."/>
            <person name="Isogai Y."/>
            <person name="Letunic I."/>
            <person name="Marr M."/>
            <person name="Pincus D."/>
            <person name="Putnam N."/>
            <person name="Rokas A."/>
            <person name="Wright K.J."/>
            <person name="Zuzow R."/>
            <person name="Dirks W."/>
            <person name="Good M."/>
            <person name="Goodstein D."/>
            <person name="Lemons D."/>
            <person name="Li W."/>
            <person name="Lyons J.B."/>
            <person name="Morris A."/>
            <person name="Nichols S."/>
            <person name="Richter D.J."/>
            <person name="Salamov A."/>
            <person name="Bork P."/>
            <person name="Lim W.A."/>
            <person name="Manning G."/>
            <person name="Miller W.T."/>
            <person name="McGinnis W."/>
            <person name="Shapiro H."/>
            <person name="Tjian R."/>
            <person name="Grigoriev I.V."/>
            <person name="Rokhsar D."/>
        </authorList>
    </citation>
    <scope>NUCLEOTIDE SEQUENCE [LARGE SCALE GENOMIC DNA]</scope>
    <source>
        <strain evidence="4">MX1 / ATCC 50154</strain>
    </source>
</reference>
<dbReference type="EMBL" id="CH991544">
    <property type="protein sequence ID" value="EDQ92122.1"/>
    <property type="molecule type" value="Genomic_DNA"/>
</dbReference>
<evidence type="ECO:0000259" key="2">
    <source>
        <dbReference type="PROSITE" id="PS50056"/>
    </source>
</evidence>
<evidence type="ECO:0000259" key="1">
    <source>
        <dbReference type="PROSITE" id="PS50055"/>
    </source>
</evidence>
<dbReference type="FunFam" id="3.90.190.10:FF:000212">
    <property type="entry name" value="Predicted protein"/>
    <property type="match status" value="1"/>
</dbReference>
<dbReference type="PROSITE" id="PS50056">
    <property type="entry name" value="TYR_PHOSPHATASE_2"/>
    <property type="match status" value="1"/>
</dbReference>
<dbReference type="PROSITE" id="PS00383">
    <property type="entry name" value="TYR_PHOSPHATASE_1"/>
    <property type="match status" value="1"/>
</dbReference>
<dbReference type="InterPro" id="IPR050348">
    <property type="entry name" value="Protein-Tyr_Phosphatase"/>
</dbReference>
<dbReference type="GeneID" id="5888315"/>
<dbReference type="InterPro" id="IPR000242">
    <property type="entry name" value="PTP_cat"/>
</dbReference>